<keyword evidence="3" id="KW-1185">Reference proteome</keyword>
<dbReference type="AlphaFoldDB" id="A0A9N8VR42"/>
<feature type="compositionally biased region" description="Polar residues" evidence="1">
    <location>
        <begin position="1"/>
        <end position="21"/>
    </location>
</feature>
<accession>A0A9N8VR42</accession>
<comment type="caution">
    <text evidence="2">The sequence shown here is derived from an EMBL/GenBank/DDBJ whole genome shotgun (WGS) entry which is preliminary data.</text>
</comment>
<organism evidence="2 3">
    <name type="scientific">Paraglomus occultum</name>
    <dbReference type="NCBI Taxonomy" id="144539"/>
    <lineage>
        <taxon>Eukaryota</taxon>
        <taxon>Fungi</taxon>
        <taxon>Fungi incertae sedis</taxon>
        <taxon>Mucoromycota</taxon>
        <taxon>Glomeromycotina</taxon>
        <taxon>Glomeromycetes</taxon>
        <taxon>Paraglomerales</taxon>
        <taxon>Paraglomeraceae</taxon>
        <taxon>Paraglomus</taxon>
    </lineage>
</organism>
<evidence type="ECO:0000313" key="3">
    <source>
        <dbReference type="Proteomes" id="UP000789572"/>
    </source>
</evidence>
<sequence length="514" mass="56652">MSTQNNPLQSSQQIPSAQVPQMQRRAPQGNGVPNARLDPNIMIYFYIYDTLKQNNIIDSARALLPYLREHDPYEFLSKKNEGSSGTDNGSDLPNVQLPYEAPQSFLYEWFTMLWEELTLKKQNGTAIASGMHIPNEGHLQHQQFHRSLPNGALIVTEGAANGELSAHDNRTFMFQQATQLRQQPQRLLMPGYGNNQFISPSPISQTMLRIPSQASQAMLRQSSPQTQQIQIPQVPNAATKRPDAQAAGSPAMGSATSPSTSLLQQHQQATLQTQQVAQMAQVRAQQAVKTQMMNQRRILGQTKIPSQLIGHNAHDVMSEQVEAYKNAIQQQQMYMRPYVIANGPPYNLGGVRPQQRPTQVTASDSLLIPTGNMAAPRVLYAQPQQQGVPQVPSMAAQPNQTNAVQGNKVKPDSKKPVNQAQTANKPTNFVQNANANDAAQQPNIVNGDVVANQAPQQSQQAQVPTQGQAQPNLTPGYADLEIYVDDSNMQWETADGVEQDFSEFISYDEDGVGE</sequence>
<evidence type="ECO:0000313" key="2">
    <source>
        <dbReference type="EMBL" id="CAG8463525.1"/>
    </source>
</evidence>
<feature type="region of interest" description="Disordered" evidence="1">
    <location>
        <begin position="217"/>
        <end position="268"/>
    </location>
</feature>
<dbReference type="OrthoDB" id="5600002at2759"/>
<name>A0A9N8VR42_9GLOM</name>
<reference evidence="2" key="1">
    <citation type="submission" date="2021-06" db="EMBL/GenBank/DDBJ databases">
        <authorList>
            <person name="Kallberg Y."/>
            <person name="Tangrot J."/>
            <person name="Rosling A."/>
        </authorList>
    </citation>
    <scope>NUCLEOTIDE SEQUENCE</scope>
    <source>
        <strain evidence="2">IA702</strain>
    </source>
</reference>
<protein>
    <submittedName>
        <fullName evidence="2">8888_t:CDS:1</fullName>
    </submittedName>
</protein>
<evidence type="ECO:0000256" key="1">
    <source>
        <dbReference type="SAM" id="MobiDB-lite"/>
    </source>
</evidence>
<feature type="compositionally biased region" description="Low complexity" evidence="1">
    <location>
        <begin position="221"/>
        <end position="233"/>
    </location>
</feature>
<dbReference type="EMBL" id="CAJVPJ010000039">
    <property type="protein sequence ID" value="CAG8463525.1"/>
    <property type="molecule type" value="Genomic_DNA"/>
</dbReference>
<feature type="region of interest" description="Disordered" evidence="1">
    <location>
        <begin position="1"/>
        <end position="33"/>
    </location>
</feature>
<dbReference type="Proteomes" id="UP000789572">
    <property type="component" value="Unassembled WGS sequence"/>
</dbReference>
<feature type="region of interest" description="Disordered" evidence="1">
    <location>
        <begin position="400"/>
        <end position="424"/>
    </location>
</feature>
<gene>
    <name evidence="2" type="ORF">POCULU_LOCUS683</name>
</gene>
<proteinExistence type="predicted"/>